<evidence type="ECO:0000313" key="3">
    <source>
        <dbReference type="Proteomes" id="UP000770661"/>
    </source>
</evidence>
<organism evidence="2 3">
    <name type="scientific">Chionoecetes opilio</name>
    <name type="common">Atlantic snow crab</name>
    <name type="synonym">Cancer opilio</name>
    <dbReference type="NCBI Taxonomy" id="41210"/>
    <lineage>
        <taxon>Eukaryota</taxon>
        <taxon>Metazoa</taxon>
        <taxon>Ecdysozoa</taxon>
        <taxon>Arthropoda</taxon>
        <taxon>Crustacea</taxon>
        <taxon>Multicrustacea</taxon>
        <taxon>Malacostraca</taxon>
        <taxon>Eumalacostraca</taxon>
        <taxon>Eucarida</taxon>
        <taxon>Decapoda</taxon>
        <taxon>Pleocyemata</taxon>
        <taxon>Brachyura</taxon>
        <taxon>Eubrachyura</taxon>
        <taxon>Majoidea</taxon>
        <taxon>Majidae</taxon>
        <taxon>Chionoecetes</taxon>
    </lineage>
</organism>
<gene>
    <name evidence="2" type="primary">PBK</name>
    <name evidence="2" type="ORF">GWK47_053587</name>
</gene>
<dbReference type="Gene3D" id="1.10.510.10">
    <property type="entry name" value="Transferase(Phosphotransferase) domain 1"/>
    <property type="match status" value="1"/>
</dbReference>
<dbReference type="SUPFAM" id="SSF56112">
    <property type="entry name" value="Protein kinase-like (PK-like)"/>
    <property type="match status" value="1"/>
</dbReference>
<proteinExistence type="predicted"/>
<protein>
    <submittedName>
        <fullName evidence="2">Lymphokine-activated killer T-cell-originated protein kinase</fullName>
    </submittedName>
</protein>
<dbReference type="EMBL" id="JACEEZ010016985">
    <property type="protein sequence ID" value="KAG0717859.1"/>
    <property type="molecule type" value="Genomic_DNA"/>
</dbReference>
<feature type="domain" description="Protein kinase" evidence="1">
    <location>
        <begin position="31"/>
        <end position="153"/>
    </location>
</feature>
<evidence type="ECO:0000259" key="1">
    <source>
        <dbReference type="PROSITE" id="PS50011"/>
    </source>
</evidence>
<dbReference type="OrthoDB" id="4062651at2759"/>
<dbReference type="PROSITE" id="PS50011">
    <property type="entry name" value="PROTEIN_KINASE_DOM"/>
    <property type="match status" value="1"/>
</dbReference>
<evidence type="ECO:0000313" key="2">
    <source>
        <dbReference type="EMBL" id="KAG0717859.1"/>
    </source>
</evidence>
<dbReference type="InterPro" id="IPR011009">
    <property type="entry name" value="Kinase-like_dom_sf"/>
</dbReference>
<sequence>MAEFKTPEVKRVASRVEESSFSTPKIVIPPSPFMKQLGYGTGVNVYLMERFSPIHGSYKSPWAVKKINKKIIDEDGEYARRLNSEANLLKTFNHPNIIGYRSYTVQKDGVPCLAMESGDHCLEHFIEEREEACSGPFSPSQILKRAPSIVSKC</sequence>
<name>A0A8J5CPH5_CHIOP</name>
<keyword evidence="3" id="KW-1185">Reference proteome</keyword>
<accession>A0A8J5CPH5</accession>
<dbReference type="AlphaFoldDB" id="A0A8J5CPH5"/>
<dbReference type="GO" id="GO:0004672">
    <property type="term" value="F:protein kinase activity"/>
    <property type="evidence" value="ECO:0007669"/>
    <property type="project" value="InterPro"/>
</dbReference>
<dbReference type="InterPro" id="IPR000719">
    <property type="entry name" value="Prot_kinase_dom"/>
</dbReference>
<reference evidence="2" key="1">
    <citation type="submission" date="2020-07" db="EMBL/GenBank/DDBJ databases">
        <title>The High-quality genome of the commercially important snow crab, Chionoecetes opilio.</title>
        <authorList>
            <person name="Jeong J.-H."/>
            <person name="Ryu S."/>
        </authorList>
    </citation>
    <scope>NUCLEOTIDE SEQUENCE</scope>
    <source>
        <strain evidence="2">MADBK_172401_WGS</strain>
        <tissue evidence="2">Digestive gland</tissue>
    </source>
</reference>
<comment type="caution">
    <text evidence="2">The sequence shown here is derived from an EMBL/GenBank/DDBJ whole genome shotgun (WGS) entry which is preliminary data.</text>
</comment>
<keyword evidence="2" id="KW-0418">Kinase</keyword>
<dbReference type="GO" id="GO:0005524">
    <property type="term" value="F:ATP binding"/>
    <property type="evidence" value="ECO:0007669"/>
    <property type="project" value="InterPro"/>
</dbReference>
<dbReference type="Proteomes" id="UP000770661">
    <property type="component" value="Unassembled WGS sequence"/>
</dbReference>
<keyword evidence="2" id="KW-0808">Transferase</keyword>